<dbReference type="STRING" id="8154.ENSACLP00000001657"/>
<feature type="transmembrane region" description="Helical" evidence="6">
    <location>
        <begin position="569"/>
        <end position="587"/>
    </location>
</feature>
<feature type="region of interest" description="Disordered" evidence="7">
    <location>
        <begin position="742"/>
        <end position="778"/>
    </location>
</feature>
<keyword evidence="10" id="KW-1185">Reference proteome</keyword>
<organism evidence="9 10">
    <name type="scientific">Astatotilapia calliptera</name>
    <name type="common">Eastern happy</name>
    <name type="synonym">Chromis callipterus</name>
    <dbReference type="NCBI Taxonomy" id="8154"/>
    <lineage>
        <taxon>Eukaryota</taxon>
        <taxon>Metazoa</taxon>
        <taxon>Chordata</taxon>
        <taxon>Craniata</taxon>
        <taxon>Vertebrata</taxon>
        <taxon>Euteleostomi</taxon>
        <taxon>Actinopterygii</taxon>
        <taxon>Neopterygii</taxon>
        <taxon>Teleostei</taxon>
        <taxon>Neoteleostei</taxon>
        <taxon>Acanthomorphata</taxon>
        <taxon>Ovalentaria</taxon>
        <taxon>Cichlomorphae</taxon>
        <taxon>Cichliformes</taxon>
        <taxon>Cichlidae</taxon>
        <taxon>African cichlids</taxon>
        <taxon>Pseudocrenilabrinae</taxon>
        <taxon>Haplochromini</taxon>
        <taxon>Astatotilapia</taxon>
    </lineage>
</organism>
<dbReference type="InterPro" id="IPR012496">
    <property type="entry name" value="TMC_dom"/>
</dbReference>
<sequence length="1073" mass="121829">ARGLISSQVFRELTQNHISLCPCVLFCSSSDEEDKVDERVDSNDPEEMFQNIQYQKEIIANIRTRPWPMRRKLKVLKQAREIVLRYEGRLTRTRGYQTAGADLLKKLSRLLYNIVVLFIPWEVRIKKIESHFGSGVASYFIFLRWLFGINIVLTIMTGAFIVLPELLAGAPFGTTRSKTIPKEHLASAQDLDTIWSLGGYLQYSVLFYGYYGRVRKIGSAGYRLPLAYFLVGMAVFAYSFIILLRKMAKNSRLSLASASDESFTFCWRVFCAWDYLIGNPEAAESKGAAIVNNIREAIVEEQEKKKDTSLAVLISLRILANILVLLSLAGSIYIIYFVVDRSQKLEQEKPELTLWEKNEVSVVVSLITMIAPSAFELVAQLEMYHPRTSLRFQLARVLVLYLGNLYSLIIALLDKVNSMSSAVSINSNWNESSSFLATISHPEGNSLSTLVSDISLSKNHNSTTATIATVLAVTSRSSSGDVYNQTAVFEKNTRQQDQCWETYVGQEMLKLSIIDMIFTVASILLIDFIRGLVVRYLSDCCCWDLESKFPEYGEFKIAENVLHLIYNQGMIWMGAFFSPCLPAFNVLKLIGLMYLRSWAVLTCNVPHQQVFRASRSNNFYLAMLLFMLFLCMLPTIFAIVRYRPSQHCGPFSGQEKIYDIISETVATDFPVWFSKVISYITSPVVVLPALLLLFMLIYYLQSIARSLKFTNNQLRMQLQTGRHFFTPLYRSSTARLQIPEAAADKKSDHEENNIASQESSNHTPSPCQNSSTTNFESPVHRGNCIRTITKSVSRGDLNRGGVAGSIRSPAVTVLPKHWLEHIPNRSHTLTCCFNQSVEAAGIITAQSYRGRRGHTTRYVIVNEHEPRKKLLRSATRIPRHYFMEEPTEIMELYPRNVRRYTPRNAHSKPQDEEEDQGKGRRKMSLGKTHRARSPSNLQQPAHFYIGDRLETYITISKENHTAQGRYGAQDVDEEENGVGEIYLSQTRARHVEPHVKSKTKQKLENVQTESDSASLASSSDQQNSSNDQYIQVIHNKERYLKSGARQGQMAKKKSKTSFDLKITESNDLVCSNV</sequence>
<feature type="transmembrane region" description="Helical" evidence="6">
    <location>
        <begin position="136"/>
        <end position="163"/>
    </location>
</feature>
<dbReference type="AlphaFoldDB" id="A0A3P8NA39"/>
<evidence type="ECO:0000256" key="4">
    <source>
        <dbReference type="ARBA" id="ARBA00022989"/>
    </source>
</evidence>
<dbReference type="InterPro" id="IPR038900">
    <property type="entry name" value="TMC"/>
</dbReference>
<feature type="compositionally biased region" description="Low complexity" evidence="7">
    <location>
        <begin position="1010"/>
        <end position="1026"/>
    </location>
</feature>
<feature type="transmembrane region" description="Helical" evidence="6">
    <location>
        <begin position="511"/>
        <end position="529"/>
    </location>
</feature>
<feature type="transmembrane region" description="Helical" evidence="6">
    <location>
        <begin position="360"/>
        <end position="381"/>
    </location>
</feature>
<evidence type="ECO:0000313" key="10">
    <source>
        <dbReference type="Proteomes" id="UP000265100"/>
    </source>
</evidence>
<name>A0A3P8NA39_ASTCA</name>
<feature type="compositionally biased region" description="Basic and acidic residues" evidence="7">
    <location>
        <begin position="742"/>
        <end position="752"/>
    </location>
</feature>
<dbReference type="GO" id="GO:0005886">
    <property type="term" value="C:plasma membrane"/>
    <property type="evidence" value="ECO:0007669"/>
    <property type="project" value="InterPro"/>
</dbReference>
<feature type="compositionally biased region" description="Basic residues" evidence="7">
    <location>
        <begin position="919"/>
        <end position="932"/>
    </location>
</feature>
<dbReference type="Proteomes" id="UP000265100">
    <property type="component" value="Chromosome 1"/>
</dbReference>
<dbReference type="GO" id="GO:0008381">
    <property type="term" value="F:mechanosensitive monoatomic ion channel activity"/>
    <property type="evidence" value="ECO:0007669"/>
    <property type="project" value="TreeGrafter"/>
</dbReference>
<keyword evidence="3 6" id="KW-0812">Transmembrane</keyword>
<evidence type="ECO:0000256" key="1">
    <source>
        <dbReference type="ARBA" id="ARBA00004141"/>
    </source>
</evidence>
<reference evidence="9" key="2">
    <citation type="submission" date="2025-08" db="UniProtKB">
        <authorList>
            <consortium name="Ensembl"/>
        </authorList>
    </citation>
    <scope>IDENTIFICATION</scope>
</reference>
<reference evidence="9" key="1">
    <citation type="submission" date="2018-05" db="EMBL/GenBank/DDBJ databases">
        <authorList>
            <person name="Datahose"/>
        </authorList>
    </citation>
    <scope>NUCLEOTIDE SEQUENCE</scope>
</reference>
<evidence type="ECO:0000256" key="6">
    <source>
        <dbReference type="RuleBase" id="RU310713"/>
    </source>
</evidence>
<feature type="transmembrane region" description="Helical" evidence="6">
    <location>
        <begin position="194"/>
        <end position="212"/>
    </location>
</feature>
<feature type="domain" description="TMC" evidence="8">
    <location>
        <begin position="499"/>
        <end position="614"/>
    </location>
</feature>
<feature type="transmembrane region" description="Helical" evidence="6">
    <location>
        <begin position="224"/>
        <end position="244"/>
    </location>
</feature>
<evidence type="ECO:0000313" key="9">
    <source>
        <dbReference type="Ensembl" id="ENSACLP00000001657.2"/>
    </source>
</evidence>
<feature type="transmembrane region" description="Helical" evidence="6">
    <location>
        <begin position="318"/>
        <end position="339"/>
    </location>
</feature>
<evidence type="ECO:0000256" key="5">
    <source>
        <dbReference type="ARBA" id="ARBA00023136"/>
    </source>
</evidence>
<protein>
    <recommendedName>
        <fullName evidence="6">Transmembrane channel-like protein</fullName>
    </recommendedName>
</protein>
<feature type="compositionally biased region" description="Polar residues" evidence="7">
    <location>
        <begin position="753"/>
        <end position="776"/>
    </location>
</feature>
<comment type="similarity">
    <text evidence="2 6">Belongs to the TMC family.</text>
</comment>
<keyword evidence="5 6" id="KW-0472">Membrane</keyword>
<feature type="transmembrane region" description="Helical" evidence="6">
    <location>
        <begin position="619"/>
        <end position="640"/>
    </location>
</feature>
<reference evidence="9" key="3">
    <citation type="submission" date="2025-09" db="UniProtKB">
        <authorList>
            <consortium name="Ensembl"/>
        </authorList>
    </citation>
    <scope>IDENTIFICATION</scope>
</reference>
<feature type="region of interest" description="Disordered" evidence="7">
    <location>
        <begin position="899"/>
        <end position="942"/>
    </location>
</feature>
<evidence type="ECO:0000256" key="2">
    <source>
        <dbReference type="ARBA" id="ARBA00006510"/>
    </source>
</evidence>
<feature type="transmembrane region" description="Helical" evidence="6">
    <location>
        <begin position="676"/>
        <end position="700"/>
    </location>
</feature>
<evidence type="ECO:0000259" key="8">
    <source>
        <dbReference type="Pfam" id="PF07810"/>
    </source>
</evidence>
<accession>A0A3P8NA39</accession>
<dbReference type="PANTHER" id="PTHR23302:SF35">
    <property type="entry name" value="TRANSMEMBRANE CHANNEL-LIKE PROTEIN 3"/>
    <property type="match status" value="1"/>
</dbReference>
<dbReference type="Ensembl" id="ENSACLT00000001694.2">
    <property type="protein sequence ID" value="ENSACLP00000001657.2"/>
    <property type="gene ID" value="ENSACLG00000001076.2"/>
</dbReference>
<evidence type="ECO:0000256" key="3">
    <source>
        <dbReference type="ARBA" id="ARBA00022692"/>
    </source>
</evidence>
<comment type="subcellular location">
    <subcellularLocation>
        <location evidence="1 6">Membrane</location>
        <topology evidence="1 6">Multi-pass membrane protein</topology>
    </subcellularLocation>
</comment>
<proteinExistence type="inferred from homology"/>
<feature type="region of interest" description="Disordered" evidence="7">
    <location>
        <begin position="988"/>
        <end position="1026"/>
    </location>
</feature>
<feature type="transmembrane region" description="Helical" evidence="6">
    <location>
        <begin position="393"/>
        <end position="413"/>
    </location>
</feature>
<dbReference type="GeneTree" id="ENSGT01050000244942"/>
<dbReference type="OMA" id="LELYPCN"/>
<keyword evidence="4 6" id="KW-1133">Transmembrane helix</keyword>
<dbReference type="PANTHER" id="PTHR23302">
    <property type="entry name" value="TRANSMEMBRANE CHANNEL-RELATED"/>
    <property type="match status" value="1"/>
</dbReference>
<evidence type="ECO:0000256" key="7">
    <source>
        <dbReference type="SAM" id="MobiDB-lite"/>
    </source>
</evidence>
<dbReference type="Pfam" id="PF07810">
    <property type="entry name" value="TMC"/>
    <property type="match status" value="1"/>
</dbReference>